<protein>
    <submittedName>
        <fullName evidence="2">Uncharacterized protein</fullName>
    </submittedName>
</protein>
<sequence>WLYSETFGSNYLASKSLKLRSDPLMFFEENETLQEWLLNDTFLFPMSVVFVGNFFHFFHLSVHSVT</sequence>
<keyword evidence="1" id="KW-0812">Transmembrane</keyword>
<dbReference type="AlphaFoldDB" id="A0A1D2AIY1"/>
<feature type="transmembrane region" description="Helical" evidence="1">
    <location>
        <begin position="42"/>
        <end position="62"/>
    </location>
</feature>
<dbReference type="EMBL" id="GETE01000584">
    <property type="protein sequence ID" value="JAT79041.1"/>
    <property type="molecule type" value="Transcribed_RNA"/>
</dbReference>
<feature type="non-terminal residue" evidence="2">
    <location>
        <position position="66"/>
    </location>
</feature>
<accession>A0A1D2AIY1</accession>
<organism evidence="2">
    <name type="scientific">Ornithodoros brasiliensis</name>
    <name type="common">Mouro tick</name>
    <dbReference type="NCBI Taxonomy" id="888526"/>
    <lineage>
        <taxon>Eukaryota</taxon>
        <taxon>Metazoa</taxon>
        <taxon>Ecdysozoa</taxon>
        <taxon>Arthropoda</taxon>
        <taxon>Chelicerata</taxon>
        <taxon>Arachnida</taxon>
        <taxon>Acari</taxon>
        <taxon>Parasitiformes</taxon>
        <taxon>Ixodida</taxon>
        <taxon>Ixodoidea</taxon>
        <taxon>Argasidae</taxon>
        <taxon>Ornithodorinae</taxon>
        <taxon>Ornithodoros</taxon>
    </lineage>
</organism>
<keyword evidence="1" id="KW-1133">Transmembrane helix</keyword>
<keyword evidence="1" id="KW-0472">Membrane</keyword>
<name>A0A1D2AIY1_ORNBR</name>
<evidence type="ECO:0000313" key="2">
    <source>
        <dbReference type="EMBL" id="JAT79041.1"/>
    </source>
</evidence>
<reference evidence="2" key="1">
    <citation type="submission" date="2016-07" db="EMBL/GenBank/DDBJ databases">
        <title>Salivary Glands transcriptome analysis on engorged females of Ornithodoros brasiliensis (Acari:Argasidae).</title>
        <authorList>
            <person name="Simons S.M."/>
            <person name="Carvalho E."/>
            <person name="Junqueira-de-Azevedo I."/>
            <person name="Ho P.L."/>
            <person name="Giovanni D."/>
            <person name="Mendonca R."/>
            <person name="Onofrio V."/>
            <person name="Landulfo G."/>
            <person name="Ramirez D."/>
            <person name="Barros-Battesti D."/>
        </authorList>
    </citation>
    <scope>NUCLEOTIDE SEQUENCE</scope>
    <source>
        <strain evidence="2">Female</strain>
        <tissue evidence="2">Salivary gland</tissue>
    </source>
</reference>
<feature type="non-terminal residue" evidence="2">
    <location>
        <position position="1"/>
    </location>
</feature>
<evidence type="ECO:0000256" key="1">
    <source>
        <dbReference type="SAM" id="Phobius"/>
    </source>
</evidence>
<proteinExistence type="predicted"/>